<keyword evidence="2" id="KW-1185">Reference proteome</keyword>
<evidence type="ECO:0000313" key="1">
    <source>
        <dbReference type="EMBL" id="KAK3707757.1"/>
    </source>
</evidence>
<evidence type="ECO:0000313" key="2">
    <source>
        <dbReference type="Proteomes" id="UP001281147"/>
    </source>
</evidence>
<gene>
    <name evidence="1" type="primary">saf4_2</name>
    <name evidence="1" type="ORF">LTR37_011934</name>
</gene>
<name>A0ACC3N0P6_9PEZI</name>
<protein>
    <submittedName>
        <fullName evidence="1">Protein saf4</fullName>
    </submittedName>
</protein>
<comment type="caution">
    <text evidence="1">The sequence shown here is derived from an EMBL/GenBank/DDBJ whole genome shotgun (WGS) entry which is preliminary data.</text>
</comment>
<dbReference type="EMBL" id="JAUTXU010000107">
    <property type="protein sequence ID" value="KAK3707757.1"/>
    <property type="molecule type" value="Genomic_DNA"/>
</dbReference>
<sequence>MQGFNMGRYVPPDLEGTTSANTIHKKKAPGTLRKDGSQTVRFEMPFAVWCHTCQPHAIIGQGVRFNAEKKKVGYYYSTPIWQFRLKHAACGGIIEMKTDPKNTQYVVTEGGKARDYGDAEDRIREGEGGVPILTAEERERRKEDAFAQLEGKVEEKRAVKDNTKRIEEIYRDRERNWEDTWSVNRRMRETFRRERKVRAREEEKTEELQKRIGTDIKMLPETSEDAQRARVISFGDVDMDERRTDGAEAKALFRPPNATIPAAPNVKPSKGSRAEVLRRQLLDNTRAAMNPFGTGGI</sequence>
<reference evidence="1" key="1">
    <citation type="submission" date="2023-07" db="EMBL/GenBank/DDBJ databases">
        <title>Black Yeasts Isolated from many extreme environments.</title>
        <authorList>
            <person name="Coleine C."/>
            <person name="Stajich J.E."/>
            <person name="Selbmann L."/>
        </authorList>
    </citation>
    <scope>NUCLEOTIDE SEQUENCE</scope>
    <source>
        <strain evidence="1">CCFEE 5714</strain>
    </source>
</reference>
<dbReference type="Proteomes" id="UP001281147">
    <property type="component" value="Unassembled WGS sequence"/>
</dbReference>
<proteinExistence type="predicted"/>
<accession>A0ACC3N0P6</accession>
<organism evidence="1 2">
    <name type="scientific">Vermiconidia calcicola</name>
    <dbReference type="NCBI Taxonomy" id="1690605"/>
    <lineage>
        <taxon>Eukaryota</taxon>
        <taxon>Fungi</taxon>
        <taxon>Dikarya</taxon>
        <taxon>Ascomycota</taxon>
        <taxon>Pezizomycotina</taxon>
        <taxon>Dothideomycetes</taxon>
        <taxon>Dothideomycetidae</taxon>
        <taxon>Mycosphaerellales</taxon>
        <taxon>Extremaceae</taxon>
        <taxon>Vermiconidia</taxon>
    </lineage>
</organism>